<dbReference type="InterPro" id="IPR009081">
    <property type="entry name" value="PP-bd_ACP"/>
</dbReference>
<dbReference type="SUPFAM" id="SSF47336">
    <property type="entry name" value="ACP-like"/>
    <property type="match status" value="1"/>
</dbReference>
<dbReference type="EMBL" id="FOXH01000006">
    <property type="protein sequence ID" value="SFP82318.1"/>
    <property type="molecule type" value="Genomic_DNA"/>
</dbReference>
<organism evidence="2 3">
    <name type="scientific">Pseudarcicella hirudinis</name>
    <dbReference type="NCBI Taxonomy" id="1079859"/>
    <lineage>
        <taxon>Bacteria</taxon>
        <taxon>Pseudomonadati</taxon>
        <taxon>Bacteroidota</taxon>
        <taxon>Cytophagia</taxon>
        <taxon>Cytophagales</taxon>
        <taxon>Flectobacillaceae</taxon>
        <taxon>Pseudarcicella</taxon>
    </lineage>
</organism>
<dbReference type="Proteomes" id="UP000199306">
    <property type="component" value="Unassembled WGS sequence"/>
</dbReference>
<dbReference type="AlphaFoldDB" id="A0A1I5THC2"/>
<gene>
    <name evidence="2" type="ORF">SAMN04515674_10647</name>
</gene>
<evidence type="ECO:0000313" key="3">
    <source>
        <dbReference type="Proteomes" id="UP000199306"/>
    </source>
</evidence>
<dbReference type="RefSeq" id="WP_092017142.1">
    <property type="nucleotide sequence ID" value="NZ_FOXH01000006.1"/>
</dbReference>
<keyword evidence="3" id="KW-1185">Reference proteome</keyword>
<accession>A0A1I5THC2</accession>
<dbReference type="PROSITE" id="PS50075">
    <property type="entry name" value="CARRIER"/>
    <property type="match status" value="1"/>
</dbReference>
<evidence type="ECO:0000259" key="1">
    <source>
        <dbReference type="PROSITE" id="PS50075"/>
    </source>
</evidence>
<name>A0A1I5THC2_9BACT</name>
<dbReference type="InterPro" id="IPR036736">
    <property type="entry name" value="ACP-like_sf"/>
</dbReference>
<reference evidence="2 3" key="1">
    <citation type="submission" date="2016-10" db="EMBL/GenBank/DDBJ databases">
        <authorList>
            <person name="de Groot N.N."/>
        </authorList>
    </citation>
    <scope>NUCLEOTIDE SEQUENCE [LARGE SCALE GENOMIC DNA]</scope>
    <source>
        <strain evidence="3">E92,LMG 26720,CCM 7988</strain>
    </source>
</reference>
<dbReference type="OrthoDB" id="674220at2"/>
<sequence>MAQLAEIKEKVSSIIDNVLQLDGAVTITDETSFFGNEESAGLIQDSLAILEIASRLAEEYGILPSDLDEASFQNLQTLSEMIYSKVAENSLAAA</sequence>
<feature type="domain" description="Carrier" evidence="1">
    <location>
        <begin position="5"/>
        <end position="86"/>
    </location>
</feature>
<evidence type="ECO:0000313" key="2">
    <source>
        <dbReference type="EMBL" id="SFP82318.1"/>
    </source>
</evidence>
<proteinExistence type="predicted"/>
<dbReference type="Gene3D" id="1.10.1200.10">
    <property type="entry name" value="ACP-like"/>
    <property type="match status" value="1"/>
</dbReference>
<protein>
    <submittedName>
        <fullName evidence="2">Acyl carrier protein</fullName>
    </submittedName>
</protein>